<comment type="caution">
    <text evidence="2">The sequence shown here is derived from an EMBL/GenBank/DDBJ whole genome shotgun (WGS) entry which is preliminary data.</text>
</comment>
<accession>X1PRA1</accession>
<organism evidence="2">
    <name type="scientific">marine sediment metagenome</name>
    <dbReference type="NCBI Taxonomy" id="412755"/>
    <lineage>
        <taxon>unclassified sequences</taxon>
        <taxon>metagenomes</taxon>
        <taxon>ecological metagenomes</taxon>
    </lineage>
</organism>
<dbReference type="InterPro" id="IPR041397">
    <property type="entry name" value="ThiD2"/>
</dbReference>
<dbReference type="AlphaFoldDB" id="X1PRA1"/>
<sequence>MLELATGTMNMASPGTPPQQILRIIDANLNRASEGLRVLEDLARLVLNDATLSQQLKTMRHELVKGDLPFNTKLIQARDSEGDVGINLEAPGQEKPRELPIIVMANARRVQQSLRTIEELAKTKDVTPKLDPEK</sequence>
<dbReference type="Pfam" id="PF17792">
    <property type="entry name" value="ThiD2"/>
    <property type="match status" value="1"/>
</dbReference>
<reference evidence="2" key="1">
    <citation type="journal article" date="2014" name="Front. Microbiol.">
        <title>High frequency of phylogenetically diverse reductive dehalogenase-homologous genes in deep subseafloor sedimentary metagenomes.</title>
        <authorList>
            <person name="Kawai M."/>
            <person name="Futagami T."/>
            <person name="Toyoda A."/>
            <person name="Takaki Y."/>
            <person name="Nishi S."/>
            <person name="Hori S."/>
            <person name="Arai W."/>
            <person name="Tsubouchi T."/>
            <person name="Morono Y."/>
            <person name="Uchiyama I."/>
            <person name="Ito T."/>
            <person name="Fujiyama A."/>
            <person name="Inagaki F."/>
            <person name="Takami H."/>
        </authorList>
    </citation>
    <scope>NUCLEOTIDE SEQUENCE</scope>
    <source>
        <strain evidence="2">Expedition CK06-06</strain>
    </source>
</reference>
<evidence type="ECO:0000313" key="2">
    <source>
        <dbReference type="EMBL" id="GAI45001.1"/>
    </source>
</evidence>
<feature type="domain" description="ThiD2" evidence="1">
    <location>
        <begin position="23"/>
        <end position="126"/>
    </location>
</feature>
<dbReference type="EMBL" id="BARV01026825">
    <property type="protein sequence ID" value="GAI45001.1"/>
    <property type="molecule type" value="Genomic_DNA"/>
</dbReference>
<feature type="non-terminal residue" evidence="2">
    <location>
        <position position="134"/>
    </location>
</feature>
<evidence type="ECO:0000259" key="1">
    <source>
        <dbReference type="Pfam" id="PF17792"/>
    </source>
</evidence>
<gene>
    <name evidence="2" type="ORF">S06H3_43266</name>
</gene>
<protein>
    <recommendedName>
        <fullName evidence="1">ThiD2 domain-containing protein</fullName>
    </recommendedName>
</protein>
<name>X1PRA1_9ZZZZ</name>
<proteinExistence type="predicted"/>